<feature type="region of interest" description="Disordered" evidence="1">
    <location>
        <begin position="1"/>
        <end position="66"/>
    </location>
</feature>
<feature type="compositionally biased region" description="Basic and acidic residues" evidence="1">
    <location>
        <begin position="33"/>
        <end position="66"/>
    </location>
</feature>
<evidence type="ECO:0000256" key="1">
    <source>
        <dbReference type="SAM" id="MobiDB-lite"/>
    </source>
</evidence>
<dbReference type="EMBL" id="FNUY01000003">
    <property type="protein sequence ID" value="SEG08684.1"/>
    <property type="molecule type" value="Genomic_DNA"/>
</dbReference>
<dbReference type="InterPro" id="IPR025227">
    <property type="entry name" value="DUF4169"/>
</dbReference>
<dbReference type="RefSeq" id="WP_103872014.1">
    <property type="nucleotide sequence ID" value="NZ_FNUY01000003.1"/>
</dbReference>
<name>A0A1H5XA97_9HYPH</name>
<sequence length="66" mass="7569">MAEIVNLRRARKQRARQDAEKQAEQNRLTFGRSKAERLVTQAERDKAARILDGHRLPGDDGDPKET</sequence>
<accession>A0A1H5XA97</accession>
<evidence type="ECO:0008006" key="4">
    <source>
        <dbReference type="Google" id="ProtNLM"/>
    </source>
</evidence>
<dbReference type="OrthoDB" id="7173889at2"/>
<dbReference type="AlphaFoldDB" id="A0A1H5XA97"/>
<evidence type="ECO:0000313" key="3">
    <source>
        <dbReference type="Proteomes" id="UP000236743"/>
    </source>
</evidence>
<feature type="compositionally biased region" description="Basic and acidic residues" evidence="1">
    <location>
        <begin position="15"/>
        <end position="24"/>
    </location>
</feature>
<dbReference type="Proteomes" id="UP000236743">
    <property type="component" value="Unassembled WGS sequence"/>
</dbReference>
<evidence type="ECO:0000313" key="2">
    <source>
        <dbReference type="EMBL" id="SEG08684.1"/>
    </source>
</evidence>
<dbReference type="Pfam" id="PF13770">
    <property type="entry name" value="DUF4169"/>
    <property type="match status" value="1"/>
</dbReference>
<proteinExistence type="predicted"/>
<organism evidence="2 3">
    <name type="scientific">Bosea lathyri</name>
    <dbReference type="NCBI Taxonomy" id="1036778"/>
    <lineage>
        <taxon>Bacteria</taxon>
        <taxon>Pseudomonadati</taxon>
        <taxon>Pseudomonadota</taxon>
        <taxon>Alphaproteobacteria</taxon>
        <taxon>Hyphomicrobiales</taxon>
        <taxon>Boseaceae</taxon>
        <taxon>Bosea</taxon>
    </lineage>
</organism>
<gene>
    <name evidence="2" type="ORF">SAMN04488115_103156</name>
</gene>
<keyword evidence="3" id="KW-1185">Reference proteome</keyword>
<reference evidence="2 3" key="1">
    <citation type="submission" date="2016-10" db="EMBL/GenBank/DDBJ databases">
        <authorList>
            <person name="de Groot N.N."/>
        </authorList>
    </citation>
    <scope>NUCLEOTIDE SEQUENCE [LARGE SCALE GENOMIC DNA]</scope>
    <source>
        <strain evidence="2 3">DSM 26656</strain>
    </source>
</reference>
<protein>
    <recommendedName>
        <fullName evidence="4">DUF4169 domain-containing protein</fullName>
    </recommendedName>
</protein>